<dbReference type="InterPro" id="IPR017881">
    <property type="entry name" value="NirD"/>
</dbReference>
<keyword evidence="1" id="KW-0560">Oxidoreductase</keyword>
<dbReference type="InterPro" id="IPR036922">
    <property type="entry name" value="Rieske_2Fe-2S_sf"/>
</dbReference>
<dbReference type="EMBL" id="BSSV01000006">
    <property type="protein sequence ID" value="GLX86419.1"/>
    <property type="molecule type" value="Genomic_DNA"/>
</dbReference>
<keyword evidence="5" id="KW-1185">Reference proteome</keyword>
<dbReference type="PANTHER" id="PTHR40562">
    <property type="match status" value="1"/>
</dbReference>
<dbReference type="Pfam" id="PF13806">
    <property type="entry name" value="Rieske_2"/>
    <property type="match status" value="1"/>
</dbReference>
<feature type="domain" description="Rieske-like [2Fe-2S]" evidence="3">
    <location>
        <begin position="5"/>
        <end position="113"/>
    </location>
</feature>
<comment type="caution">
    <text evidence="4">The sequence shown here is derived from an EMBL/GenBank/DDBJ whole genome shotgun (WGS) entry which is preliminary data.</text>
</comment>
<dbReference type="NCBIfam" id="TIGR02378">
    <property type="entry name" value="nirD_assim_sml"/>
    <property type="match status" value="1"/>
</dbReference>
<evidence type="ECO:0000313" key="5">
    <source>
        <dbReference type="Proteomes" id="UP001157134"/>
    </source>
</evidence>
<dbReference type="CDD" id="cd03529">
    <property type="entry name" value="Rieske_NirD"/>
    <property type="match status" value="1"/>
</dbReference>
<proteinExistence type="predicted"/>
<reference evidence="4 5" key="1">
    <citation type="submission" date="2023-03" db="EMBL/GenBank/DDBJ databases">
        <title>Thalassotalea loyana LMG 22536T draft genome sequence.</title>
        <authorList>
            <person name="Sawabe T."/>
        </authorList>
    </citation>
    <scope>NUCLEOTIDE SEQUENCE [LARGE SCALE GENOMIC DNA]</scope>
    <source>
        <strain evidence="4 5">LMG 22536</strain>
    </source>
</reference>
<organism evidence="4 5">
    <name type="scientific">Thalassotalea loyana</name>
    <dbReference type="NCBI Taxonomy" id="280483"/>
    <lineage>
        <taxon>Bacteria</taxon>
        <taxon>Pseudomonadati</taxon>
        <taxon>Pseudomonadota</taxon>
        <taxon>Gammaproteobacteria</taxon>
        <taxon>Alteromonadales</taxon>
        <taxon>Colwelliaceae</taxon>
        <taxon>Thalassotalea</taxon>
    </lineage>
</organism>
<evidence type="ECO:0000256" key="1">
    <source>
        <dbReference type="ARBA" id="ARBA00023002"/>
    </source>
</evidence>
<evidence type="ECO:0000259" key="3">
    <source>
        <dbReference type="Pfam" id="PF13806"/>
    </source>
</evidence>
<dbReference type="InterPro" id="IPR012748">
    <property type="entry name" value="Rieske-like_NirD"/>
</dbReference>
<dbReference type="PANTHER" id="PTHR40562:SF1">
    <property type="entry name" value="NITRITE REDUCTASE (NADH) SMALL SUBUNIT"/>
    <property type="match status" value="1"/>
</dbReference>
<dbReference type="Gene3D" id="2.102.10.10">
    <property type="entry name" value="Rieske [2Fe-2S] iron-sulphur domain"/>
    <property type="match status" value="1"/>
</dbReference>
<accession>A0ABQ6HG54</accession>
<gene>
    <name evidence="4" type="primary">nirD</name>
    <name evidence="4" type="ORF">tloyanaT_26720</name>
</gene>
<keyword evidence="2" id="KW-0534">Nitrate assimilation</keyword>
<sequence>MSQQQWQRICATQDLFDNAGVCALLTANDTEQQVAIFKVKKEQENIYAIGNFDPIGKANVLYRGIVGSIGDQPVVSSPLYKQHFSLVSGQCLQEEAINVPVYQVRVQDGFVELFA</sequence>
<dbReference type="PROSITE" id="PS51300">
    <property type="entry name" value="NIRD"/>
    <property type="match status" value="1"/>
</dbReference>
<evidence type="ECO:0000256" key="2">
    <source>
        <dbReference type="ARBA" id="ARBA00023063"/>
    </source>
</evidence>
<protein>
    <submittedName>
        <fullName evidence="4">Nitrite reductase small subunit</fullName>
    </submittedName>
</protein>
<dbReference type="Proteomes" id="UP001157134">
    <property type="component" value="Unassembled WGS sequence"/>
</dbReference>
<evidence type="ECO:0000313" key="4">
    <source>
        <dbReference type="EMBL" id="GLX86419.1"/>
    </source>
</evidence>
<dbReference type="SUPFAM" id="SSF50022">
    <property type="entry name" value="ISP domain"/>
    <property type="match status" value="1"/>
</dbReference>
<name>A0ABQ6HG54_9GAMM</name>